<evidence type="ECO:0000313" key="1">
    <source>
        <dbReference type="EMBL" id="NYI82100.1"/>
    </source>
</evidence>
<reference evidence="1 2" key="1">
    <citation type="submission" date="2020-07" db="EMBL/GenBank/DDBJ databases">
        <title>Sequencing the genomes of 1000 actinobacteria strains.</title>
        <authorList>
            <person name="Klenk H.-P."/>
        </authorList>
    </citation>
    <scope>NUCLEOTIDE SEQUENCE [LARGE SCALE GENOMIC DNA]</scope>
    <source>
        <strain evidence="1 2">DSM 44065</strain>
    </source>
</reference>
<sequence length="88" mass="9796">MNADYLAESHIDRVTRNRTGVSGYRVEIKKTPVKITGRGDDGQVVFGEWVGAVPGPIDDSIVYYRAAFDSTLALITLPKWRMLAGRQQ</sequence>
<protein>
    <submittedName>
        <fullName evidence="1">Uncharacterized protein</fullName>
    </submittedName>
</protein>
<dbReference type="RefSeq" id="WP_179717631.1">
    <property type="nucleotide sequence ID" value="NZ_BAABFH010000001.1"/>
</dbReference>
<comment type="caution">
    <text evidence="1">The sequence shown here is derived from an EMBL/GenBank/DDBJ whole genome shotgun (WGS) entry which is preliminary data.</text>
</comment>
<gene>
    <name evidence="1" type="ORF">HNR68_000730</name>
</gene>
<evidence type="ECO:0000313" key="2">
    <source>
        <dbReference type="Proteomes" id="UP000587002"/>
    </source>
</evidence>
<dbReference type="Proteomes" id="UP000587002">
    <property type="component" value="Unassembled WGS sequence"/>
</dbReference>
<organism evidence="1 2">
    <name type="scientific">Saccharopolyspora hordei</name>
    <dbReference type="NCBI Taxonomy" id="1838"/>
    <lineage>
        <taxon>Bacteria</taxon>
        <taxon>Bacillati</taxon>
        <taxon>Actinomycetota</taxon>
        <taxon>Actinomycetes</taxon>
        <taxon>Pseudonocardiales</taxon>
        <taxon>Pseudonocardiaceae</taxon>
        <taxon>Saccharopolyspora</taxon>
    </lineage>
</organism>
<proteinExistence type="predicted"/>
<keyword evidence="2" id="KW-1185">Reference proteome</keyword>
<name>A0A853AP41_9PSEU</name>
<dbReference type="AlphaFoldDB" id="A0A853AP41"/>
<dbReference type="EMBL" id="JACCFJ010000001">
    <property type="protein sequence ID" value="NYI82100.1"/>
    <property type="molecule type" value="Genomic_DNA"/>
</dbReference>
<accession>A0A853AP41</accession>